<dbReference type="AlphaFoldDB" id="A0A1N6AA18"/>
<gene>
    <name evidence="2" type="ORF">SAMN04489832_5176</name>
</gene>
<dbReference type="SUPFAM" id="SSF54593">
    <property type="entry name" value="Glyoxalase/Bleomycin resistance protein/Dihydroxybiphenyl dioxygenase"/>
    <property type="match status" value="1"/>
</dbReference>
<dbReference type="RefSeq" id="WP_084757589.1">
    <property type="nucleotide sequence ID" value="NZ_FSQT01000002.1"/>
</dbReference>
<dbReference type="InterPro" id="IPR004360">
    <property type="entry name" value="Glyas_Fos-R_dOase_dom"/>
</dbReference>
<dbReference type="Proteomes" id="UP000185124">
    <property type="component" value="Unassembled WGS sequence"/>
</dbReference>
<dbReference type="OrthoDB" id="4265398at2"/>
<evidence type="ECO:0000259" key="1">
    <source>
        <dbReference type="PROSITE" id="PS51819"/>
    </source>
</evidence>
<dbReference type="EMBL" id="FSQT01000002">
    <property type="protein sequence ID" value="SIN30864.1"/>
    <property type="molecule type" value="Genomic_DNA"/>
</dbReference>
<sequence length="135" mass="14250">MTFVPVIISLPIADRPTSHRFYRDGLGLETVGELADDGIPEPLQFVVNDGLRLMLIPTGGFGWVIGRHEVAPRGQSECVLSLSVASPADADAIVGRARAAGAEVVTEPAAQPWGYAGAFADPDGHLWMVSAEPES</sequence>
<protein>
    <recommendedName>
        <fullName evidence="1">VOC domain-containing protein</fullName>
    </recommendedName>
</protein>
<dbReference type="PANTHER" id="PTHR36503">
    <property type="entry name" value="BLR2520 PROTEIN"/>
    <property type="match status" value="1"/>
</dbReference>
<dbReference type="InterPro" id="IPR037523">
    <property type="entry name" value="VOC_core"/>
</dbReference>
<name>A0A1N6AA18_9ACTN</name>
<dbReference type="InterPro" id="IPR029068">
    <property type="entry name" value="Glyas_Bleomycin-R_OHBP_Dase"/>
</dbReference>
<dbReference type="PROSITE" id="PS51819">
    <property type="entry name" value="VOC"/>
    <property type="match status" value="1"/>
</dbReference>
<accession>A0A1N6AA18</accession>
<feature type="domain" description="VOC" evidence="1">
    <location>
        <begin position="2"/>
        <end position="132"/>
    </location>
</feature>
<organism evidence="2 3">
    <name type="scientific">Micromonospora cremea</name>
    <dbReference type="NCBI Taxonomy" id="709881"/>
    <lineage>
        <taxon>Bacteria</taxon>
        <taxon>Bacillati</taxon>
        <taxon>Actinomycetota</taxon>
        <taxon>Actinomycetes</taxon>
        <taxon>Micromonosporales</taxon>
        <taxon>Micromonosporaceae</taxon>
        <taxon>Micromonospora</taxon>
    </lineage>
</organism>
<dbReference type="Gene3D" id="3.10.180.10">
    <property type="entry name" value="2,3-Dihydroxybiphenyl 1,2-Dioxygenase, domain 1"/>
    <property type="match status" value="1"/>
</dbReference>
<evidence type="ECO:0000313" key="2">
    <source>
        <dbReference type="EMBL" id="SIN30864.1"/>
    </source>
</evidence>
<evidence type="ECO:0000313" key="3">
    <source>
        <dbReference type="Proteomes" id="UP000185124"/>
    </source>
</evidence>
<reference evidence="3" key="1">
    <citation type="submission" date="2016-12" db="EMBL/GenBank/DDBJ databases">
        <authorList>
            <person name="Varghese N."/>
            <person name="Submissions S."/>
        </authorList>
    </citation>
    <scope>NUCLEOTIDE SEQUENCE [LARGE SCALE GENOMIC DNA]</scope>
    <source>
        <strain evidence="3">DSM 45599</strain>
    </source>
</reference>
<dbReference type="PANTHER" id="PTHR36503:SF1">
    <property type="entry name" value="BLR2520 PROTEIN"/>
    <property type="match status" value="1"/>
</dbReference>
<proteinExistence type="predicted"/>
<keyword evidence="3" id="KW-1185">Reference proteome</keyword>
<dbReference type="Pfam" id="PF00903">
    <property type="entry name" value="Glyoxalase"/>
    <property type="match status" value="1"/>
</dbReference>
<dbReference type="STRING" id="709881.SAMN04489832_5176"/>